<name>A0ACC0XHE3_9ROSI</name>
<dbReference type="Proteomes" id="UP001163603">
    <property type="component" value="Chromosome 12"/>
</dbReference>
<accession>A0ACC0XHE3</accession>
<proteinExistence type="predicted"/>
<gene>
    <name evidence="1" type="ORF">Pint_12179</name>
</gene>
<keyword evidence="2" id="KW-1185">Reference proteome</keyword>
<reference evidence="2" key="1">
    <citation type="journal article" date="2023" name="G3 (Bethesda)">
        <title>Genome assembly and association tests identify interacting loci associated with vigor, precocity, and sex in interspecific pistachio rootstocks.</title>
        <authorList>
            <person name="Palmer W."/>
            <person name="Jacygrad E."/>
            <person name="Sagayaradj S."/>
            <person name="Cavanaugh K."/>
            <person name="Han R."/>
            <person name="Bertier L."/>
            <person name="Beede B."/>
            <person name="Kafkas S."/>
            <person name="Golino D."/>
            <person name="Preece J."/>
            <person name="Michelmore R."/>
        </authorList>
    </citation>
    <scope>NUCLEOTIDE SEQUENCE [LARGE SCALE GENOMIC DNA]</scope>
</reference>
<dbReference type="EMBL" id="CM047747">
    <property type="protein sequence ID" value="KAJ0016561.1"/>
    <property type="molecule type" value="Genomic_DNA"/>
</dbReference>
<evidence type="ECO:0000313" key="1">
    <source>
        <dbReference type="EMBL" id="KAJ0016561.1"/>
    </source>
</evidence>
<comment type="caution">
    <text evidence="1">The sequence shown here is derived from an EMBL/GenBank/DDBJ whole genome shotgun (WGS) entry which is preliminary data.</text>
</comment>
<organism evidence="1 2">
    <name type="scientific">Pistacia integerrima</name>
    <dbReference type="NCBI Taxonomy" id="434235"/>
    <lineage>
        <taxon>Eukaryota</taxon>
        <taxon>Viridiplantae</taxon>
        <taxon>Streptophyta</taxon>
        <taxon>Embryophyta</taxon>
        <taxon>Tracheophyta</taxon>
        <taxon>Spermatophyta</taxon>
        <taxon>Magnoliopsida</taxon>
        <taxon>eudicotyledons</taxon>
        <taxon>Gunneridae</taxon>
        <taxon>Pentapetalae</taxon>
        <taxon>rosids</taxon>
        <taxon>malvids</taxon>
        <taxon>Sapindales</taxon>
        <taxon>Anacardiaceae</taxon>
        <taxon>Pistacia</taxon>
    </lineage>
</organism>
<evidence type="ECO:0000313" key="2">
    <source>
        <dbReference type="Proteomes" id="UP001163603"/>
    </source>
</evidence>
<protein>
    <submittedName>
        <fullName evidence="1">Uncharacterized protein</fullName>
    </submittedName>
</protein>
<sequence length="185" mass="21070">MERSCTSWYRRARSMKPRMSWSAKASEIDKNKIEKNRGEKGGFMSLHSMGSGRVESSFSDMSISSGGSGFDRLSLYDSRNSVLEWSMLLIDNSNRSGLMEFVVPPTDLLAFFPISVRFSASNTFSDLKVVNILPLRGGPSPRFSQKTVLSTENYQVMRWLVYKFDALDYDFPLAFLEHTLNCMRV</sequence>